<dbReference type="CDD" id="cd06849">
    <property type="entry name" value="lipoyl_domain"/>
    <property type="match status" value="1"/>
</dbReference>
<dbReference type="Gene3D" id="2.40.50.100">
    <property type="match status" value="1"/>
</dbReference>
<dbReference type="SUPFAM" id="SSF51230">
    <property type="entry name" value="Single hybrid motif"/>
    <property type="match status" value="1"/>
</dbReference>
<dbReference type="RefSeq" id="WP_214092975.1">
    <property type="nucleotide sequence ID" value="NZ_JAHCLR010000019.1"/>
</dbReference>
<dbReference type="PROSITE" id="PS51826">
    <property type="entry name" value="PSBD"/>
    <property type="match status" value="1"/>
</dbReference>
<dbReference type="InterPro" id="IPR001078">
    <property type="entry name" value="2-oxoacid_DH_actylTfrase"/>
</dbReference>
<keyword evidence="4" id="KW-0012">Acyltransferase</keyword>
<comment type="caution">
    <text evidence="7">The sequence shown here is derived from an EMBL/GenBank/DDBJ whole genome shotgun (WGS) entry which is preliminary data.</text>
</comment>
<organism evidence="7 8">
    <name type="scientific">Mycolicibacter acidiphilus</name>
    <dbReference type="NCBI Taxonomy" id="2835306"/>
    <lineage>
        <taxon>Bacteria</taxon>
        <taxon>Bacillati</taxon>
        <taxon>Actinomycetota</taxon>
        <taxon>Actinomycetes</taxon>
        <taxon>Mycobacteriales</taxon>
        <taxon>Mycobacteriaceae</taxon>
        <taxon>Mycolicibacter</taxon>
    </lineage>
</organism>
<dbReference type="InterPro" id="IPR045257">
    <property type="entry name" value="E2/Pdx1"/>
</dbReference>
<dbReference type="PROSITE" id="PS00189">
    <property type="entry name" value="LIPOYL"/>
    <property type="match status" value="1"/>
</dbReference>
<evidence type="ECO:0000256" key="4">
    <source>
        <dbReference type="RuleBase" id="RU003423"/>
    </source>
</evidence>
<dbReference type="InterPro" id="IPR023213">
    <property type="entry name" value="CAT-like_dom_sf"/>
</dbReference>
<comment type="similarity">
    <text evidence="2 4">Belongs to the 2-oxoacid dehydrogenase family.</text>
</comment>
<feature type="domain" description="Lipoyl-binding" evidence="5">
    <location>
        <begin position="1"/>
        <end position="76"/>
    </location>
</feature>
<dbReference type="EC" id="2.3.1.-" evidence="4"/>
<evidence type="ECO:0000259" key="5">
    <source>
        <dbReference type="PROSITE" id="PS50968"/>
    </source>
</evidence>
<name>A0ABS5RKG5_9MYCO</name>
<dbReference type="InterPro" id="IPR004167">
    <property type="entry name" value="PSBD"/>
</dbReference>
<dbReference type="InterPro" id="IPR036625">
    <property type="entry name" value="E3-bd_dom_sf"/>
</dbReference>
<feature type="domain" description="Peripheral subunit-binding (PSBD)" evidence="6">
    <location>
        <begin position="115"/>
        <end position="152"/>
    </location>
</feature>
<sequence>MPDVTMPRLSDTMTEGVISSWLVHEGDTVRRGDILAEIETDKATMELEAYDSGVLTRIIAPEGSTVPIGQPIAVIGEPSQAGQAAESAQVEQPPKPAAAVHIPTQAQPVDESHLRATPLVRRLAREHDIDLSTVTGTGPDGRIVRADIDALINEKPSAASGVLVPTRSAPTPGLDGDERVPLTSIRRITAQRLTESAAAPHFYLTAVADVGALETLRAELNADRPAGASKISVTDLLIRACAVTLVGHPEVNSSWGGDHLIRHRRVNIGCAVAADAGLLVPVIADANHKSLTEIATAAHELIGRARNGRLSPAELSGGTFTISNLGMYDIESFTAVINPPEAAILAVGTVTEEAVVRDGQFAAASRMRLTLTVDHRVLDGAAGAAFLQDLVRLLEHPLRMLI</sequence>
<dbReference type="InterPro" id="IPR011053">
    <property type="entry name" value="Single_hybrid_motif"/>
</dbReference>
<dbReference type="Pfam" id="PF00198">
    <property type="entry name" value="2-oxoacid_dh"/>
    <property type="match status" value="1"/>
</dbReference>
<accession>A0ABS5RKG5</accession>
<keyword evidence="8" id="KW-1185">Reference proteome</keyword>
<dbReference type="InterPro" id="IPR003016">
    <property type="entry name" value="2-oxoA_DH_lipoyl-BS"/>
</dbReference>
<evidence type="ECO:0000313" key="7">
    <source>
        <dbReference type="EMBL" id="MBS9534099.1"/>
    </source>
</evidence>
<dbReference type="Gene3D" id="3.30.559.10">
    <property type="entry name" value="Chloramphenicol acetyltransferase-like domain"/>
    <property type="match status" value="1"/>
</dbReference>
<reference evidence="7 8" key="1">
    <citation type="submission" date="2021-05" db="EMBL/GenBank/DDBJ databases">
        <title>Mycobacterium acidophilum sp. nov., an extremely acid-tolerant member of the genus Mycobacterium.</title>
        <authorList>
            <person name="Xia J."/>
        </authorList>
    </citation>
    <scope>NUCLEOTIDE SEQUENCE [LARGE SCALE GENOMIC DNA]</scope>
    <source>
        <strain evidence="7 8">M1</strain>
    </source>
</reference>
<dbReference type="Pfam" id="PF00364">
    <property type="entry name" value="Biotin_lipoyl"/>
    <property type="match status" value="1"/>
</dbReference>
<evidence type="ECO:0000256" key="2">
    <source>
        <dbReference type="ARBA" id="ARBA00007317"/>
    </source>
</evidence>
<dbReference type="PROSITE" id="PS50968">
    <property type="entry name" value="BIOTINYL_LIPOYL"/>
    <property type="match status" value="1"/>
</dbReference>
<dbReference type="Gene3D" id="4.10.320.10">
    <property type="entry name" value="E3-binding domain"/>
    <property type="match status" value="1"/>
</dbReference>
<protein>
    <recommendedName>
        <fullName evidence="4">Dihydrolipoamide acetyltransferase component of pyruvate dehydrogenase complex</fullName>
        <ecNumber evidence="4">2.3.1.-</ecNumber>
    </recommendedName>
</protein>
<evidence type="ECO:0000313" key="8">
    <source>
        <dbReference type="Proteomes" id="UP001519535"/>
    </source>
</evidence>
<dbReference type="SUPFAM" id="SSF52777">
    <property type="entry name" value="CoA-dependent acyltransferases"/>
    <property type="match status" value="1"/>
</dbReference>
<dbReference type="EMBL" id="JAHCLR010000019">
    <property type="protein sequence ID" value="MBS9534099.1"/>
    <property type="molecule type" value="Genomic_DNA"/>
</dbReference>
<dbReference type="InterPro" id="IPR000089">
    <property type="entry name" value="Biotin_lipoyl"/>
</dbReference>
<dbReference type="Proteomes" id="UP001519535">
    <property type="component" value="Unassembled WGS sequence"/>
</dbReference>
<proteinExistence type="inferred from homology"/>
<dbReference type="Pfam" id="PF02817">
    <property type="entry name" value="E3_binding"/>
    <property type="match status" value="1"/>
</dbReference>
<evidence type="ECO:0000256" key="3">
    <source>
        <dbReference type="ARBA" id="ARBA00022823"/>
    </source>
</evidence>
<dbReference type="PANTHER" id="PTHR23151:SF90">
    <property type="entry name" value="DIHYDROLIPOYLLYSINE-RESIDUE ACETYLTRANSFERASE COMPONENT OF PYRUVATE DEHYDROGENASE COMPLEX, MITOCHONDRIAL-RELATED"/>
    <property type="match status" value="1"/>
</dbReference>
<gene>
    <name evidence="7" type="ORF">KIH27_10935</name>
</gene>
<evidence type="ECO:0000256" key="1">
    <source>
        <dbReference type="ARBA" id="ARBA00001938"/>
    </source>
</evidence>
<keyword evidence="4" id="KW-0808">Transferase</keyword>
<dbReference type="SUPFAM" id="SSF47005">
    <property type="entry name" value="Peripheral subunit-binding domain of 2-oxo acid dehydrogenase complex"/>
    <property type="match status" value="1"/>
</dbReference>
<dbReference type="PANTHER" id="PTHR23151">
    <property type="entry name" value="DIHYDROLIPOAMIDE ACETYL/SUCCINYL-TRANSFERASE-RELATED"/>
    <property type="match status" value="1"/>
</dbReference>
<keyword evidence="3 4" id="KW-0450">Lipoyl</keyword>
<comment type="cofactor">
    <cofactor evidence="1 4">
        <name>(R)-lipoate</name>
        <dbReference type="ChEBI" id="CHEBI:83088"/>
    </cofactor>
</comment>
<evidence type="ECO:0000259" key="6">
    <source>
        <dbReference type="PROSITE" id="PS51826"/>
    </source>
</evidence>